<comment type="caution">
    <text evidence="12">The sequence shown here is derived from an EMBL/GenBank/DDBJ whole genome shotgun (WGS) entry which is preliminary data.</text>
</comment>
<dbReference type="EMBL" id="JAXUIC010000012">
    <property type="protein sequence ID" value="KAK4560110.1"/>
    <property type="molecule type" value="Genomic_DNA"/>
</dbReference>
<evidence type="ECO:0000256" key="6">
    <source>
        <dbReference type="ARBA" id="ARBA00022840"/>
    </source>
</evidence>
<keyword evidence="4 11" id="KW-0436">Ligase</keyword>
<keyword evidence="5 11" id="KW-0547">Nucleotide-binding</keyword>
<dbReference type="InterPro" id="IPR024109">
    <property type="entry name" value="Trp-tRNA-ligase_bac-type"/>
</dbReference>
<dbReference type="SUPFAM" id="SSF52374">
    <property type="entry name" value="Nucleotidylyl transferase"/>
    <property type="match status" value="1"/>
</dbReference>
<sequence length="413" mass="46057">MGRPALSHFLTLSHSYPRFTPSLVRGCFPVKYMKTTGFVSPTRRPIRFRCFCSVSVSDSEPLVPQSPPTTVKKRIVSGVQPTGSIHLGNYLGAIKNWISLQNSYDTLFFIVDLHAITLPYDAQQLSKATRDTAAIYLACGVDTSKASVFVQSHVRAHVELMWLLSSATPIGWLNKMIQFKEKSRKAGDENVAVALLTYPVLMASDILLYQSDFVPVGEDQKQHLELTRELAERVNFLYGGRKWKKLGGRGGTIFKVPEPLIPPAGARVMSLTDGLSKMSKSAPSDQSRINLLDSKDVIANKIKRCKTDSFIGLEFDNPERPESNNLLSIYQLMSGKTKEEVAQECENMNWGTFKILLTDALIDHLQPIQVRYEEIMSDSAYLDRVLAEGATKAADIADATLNNVYQAMGFLRR</sequence>
<dbReference type="PANTHER" id="PTHR43766">
    <property type="entry name" value="TRYPTOPHAN--TRNA LIGASE, MITOCHONDRIAL"/>
    <property type="match status" value="1"/>
</dbReference>
<dbReference type="Gene3D" id="3.40.50.620">
    <property type="entry name" value="HUPs"/>
    <property type="match status" value="1"/>
</dbReference>
<evidence type="ECO:0000313" key="12">
    <source>
        <dbReference type="EMBL" id="KAK4560110.1"/>
    </source>
</evidence>
<keyword evidence="7 11" id="KW-0648">Protein biosynthesis</keyword>
<comment type="subcellular location">
    <subcellularLocation>
        <location evidence="1">Mitochondrion</location>
    </subcellularLocation>
</comment>
<dbReference type="AlphaFoldDB" id="A0AAN7I035"/>
<evidence type="ECO:0000256" key="10">
    <source>
        <dbReference type="ARBA" id="ARBA00049929"/>
    </source>
</evidence>
<dbReference type="InterPro" id="IPR050203">
    <property type="entry name" value="Trp-tRNA_synthetase"/>
</dbReference>
<evidence type="ECO:0000256" key="11">
    <source>
        <dbReference type="RuleBase" id="RU363036"/>
    </source>
</evidence>
<dbReference type="GO" id="GO:0009507">
    <property type="term" value="C:chloroplast"/>
    <property type="evidence" value="ECO:0007669"/>
    <property type="project" value="TreeGrafter"/>
</dbReference>
<comment type="catalytic activity">
    <reaction evidence="10">
        <text>tRNA(Trp) + L-tryptophan + ATP = L-tryptophyl-tRNA(Trp) + AMP + diphosphate + H(+)</text>
        <dbReference type="Rhea" id="RHEA:24080"/>
        <dbReference type="Rhea" id="RHEA-COMP:9671"/>
        <dbReference type="Rhea" id="RHEA-COMP:9705"/>
        <dbReference type="ChEBI" id="CHEBI:15378"/>
        <dbReference type="ChEBI" id="CHEBI:30616"/>
        <dbReference type="ChEBI" id="CHEBI:33019"/>
        <dbReference type="ChEBI" id="CHEBI:57912"/>
        <dbReference type="ChEBI" id="CHEBI:78442"/>
        <dbReference type="ChEBI" id="CHEBI:78535"/>
        <dbReference type="ChEBI" id="CHEBI:456215"/>
        <dbReference type="EC" id="6.1.1.2"/>
    </reaction>
</comment>
<keyword evidence="6 11" id="KW-0067">ATP-binding</keyword>
<dbReference type="GO" id="GO:0005739">
    <property type="term" value="C:mitochondrion"/>
    <property type="evidence" value="ECO:0007669"/>
    <property type="project" value="UniProtKB-SubCell"/>
</dbReference>
<evidence type="ECO:0000313" key="13">
    <source>
        <dbReference type="Proteomes" id="UP001324115"/>
    </source>
</evidence>
<keyword evidence="13" id="KW-1185">Reference proteome</keyword>
<dbReference type="PROSITE" id="PS00178">
    <property type="entry name" value="AA_TRNA_LIGASE_I"/>
    <property type="match status" value="1"/>
</dbReference>
<dbReference type="InterPro" id="IPR002305">
    <property type="entry name" value="aa-tRNA-synth_Ic"/>
</dbReference>
<reference evidence="12 13" key="1">
    <citation type="journal article" date="2023" name="G3 (Bethesda)">
        <title>A haplotype-resolved chromosome-scale genome for Quercus rubra L. provides insights into the genetics of adaptive traits for red oak species.</title>
        <authorList>
            <person name="Kapoor B."/>
            <person name="Jenkins J."/>
            <person name="Schmutz J."/>
            <person name="Zhebentyayeva T."/>
            <person name="Kuelheim C."/>
            <person name="Coggeshall M."/>
            <person name="Heim C."/>
            <person name="Lasky J.R."/>
            <person name="Leites L."/>
            <person name="Islam-Faridi N."/>
            <person name="Romero-Severson J."/>
            <person name="DeLeo V.L."/>
            <person name="Lucas S.M."/>
            <person name="Lazic D."/>
            <person name="Gailing O."/>
            <person name="Carlson J."/>
            <person name="Staton M."/>
        </authorList>
    </citation>
    <scope>NUCLEOTIDE SEQUENCE [LARGE SCALE GENOMIC DNA]</scope>
    <source>
        <strain evidence="12">Pseudo-F2</strain>
    </source>
</reference>
<evidence type="ECO:0000256" key="2">
    <source>
        <dbReference type="ARBA" id="ARBA00005594"/>
    </source>
</evidence>
<name>A0AAN7I035_QUERU</name>
<proteinExistence type="inferred from homology"/>
<evidence type="ECO:0000256" key="5">
    <source>
        <dbReference type="ARBA" id="ARBA00022741"/>
    </source>
</evidence>
<dbReference type="GO" id="GO:0005524">
    <property type="term" value="F:ATP binding"/>
    <property type="evidence" value="ECO:0007669"/>
    <property type="project" value="UniProtKB-KW"/>
</dbReference>
<evidence type="ECO:0000256" key="9">
    <source>
        <dbReference type="ARBA" id="ARBA00030268"/>
    </source>
</evidence>
<dbReference type="GO" id="GO:0009791">
    <property type="term" value="P:post-embryonic development"/>
    <property type="evidence" value="ECO:0007669"/>
    <property type="project" value="UniProtKB-ARBA"/>
</dbReference>
<dbReference type="EC" id="6.1.1.2" evidence="3"/>
<keyword evidence="8 11" id="KW-0030">Aminoacyl-tRNA synthetase</keyword>
<evidence type="ECO:0000256" key="7">
    <source>
        <dbReference type="ARBA" id="ARBA00022917"/>
    </source>
</evidence>
<evidence type="ECO:0000256" key="4">
    <source>
        <dbReference type="ARBA" id="ARBA00022598"/>
    </source>
</evidence>
<protein>
    <recommendedName>
        <fullName evidence="3">tryptophan--tRNA ligase</fullName>
        <ecNumber evidence="3">6.1.1.2</ecNumber>
    </recommendedName>
    <alternativeName>
        <fullName evidence="9">Tryptophanyl-tRNA synthetase</fullName>
    </alternativeName>
</protein>
<dbReference type="GO" id="GO:0004830">
    <property type="term" value="F:tryptophan-tRNA ligase activity"/>
    <property type="evidence" value="ECO:0007669"/>
    <property type="project" value="UniProtKB-EC"/>
</dbReference>
<comment type="similarity">
    <text evidence="2 11">Belongs to the class-I aminoacyl-tRNA synthetase family.</text>
</comment>
<dbReference type="PANTHER" id="PTHR43766:SF1">
    <property type="entry name" value="TRYPTOPHAN--TRNA LIGASE, MITOCHONDRIAL"/>
    <property type="match status" value="1"/>
</dbReference>
<gene>
    <name evidence="12" type="ORF">RGQ29_009046</name>
</gene>
<dbReference type="HAMAP" id="MF_00140_B">
    <property type="entry name" value="Trp_tRNA_synth_B"/>
    <property type="match status" value="1"/>
</dbReference>
<dbReference type="FunFam" id="3.40.50.620:FF:000118">
    <property type="entry name" value="Tryptophan--tRNA ligase, chloroplastic/mitochondrial"/>
    <property type="match status" value="1"/>
</dbReference>
<evidence type="ECO:0000256" key="3">
    <source>
        <dbReference type="ARBA" id="ARBA00013161"/>
    </source>
</evidence>
<accession>A0AAN7I035</accession>
<organism evidence="12 13">
    <name type="scientific">Quercus rubra</name>
    <name type="common">Northern red oak</name>
    <name type="synonym">Quercus borealis</name>
    <dbReference type="NCBI Taxonomy" id="3512"/>
    <lineage>
        <taxon>Eukaryota</taxon>
        <taxon>Viridiplantae</taxon>
        <taxon>Streptophyta</taxon>
        <taxon>Embryophyta</taxon>
        <taxon>Tracheophyta</taxon>
        <taxon>Spermatophyta</taxon>
        <taxon>Magnoliopsida</taxon>
        <taxon>eudicotyledons</taxon>
        <taxon>Gunneridae</taxon>
        <taxon>Pentapetalae</taxon>
        <taxon>rosids</taxon>
        <taxon>fabids</taxon>
        <taxon>Fagales</taxon>
        <taxon>Fagaceae</taxon>
        <taxon>Quercus</taxon>
    </lineage>
</organism>
<dbReference type="Gene3D" id="1.10.240.10">
    <property type="entry name" value="Tyrosyl-Transfer RNA Synthetase"/>
    <property type="match status" value="1"/>
</dbReference>
<dbReference type="Pfam" id="PF00579">
    <property type="entry name" value="tRNA-synt_1b"/>
    <property type="match status" value="1"/>
</dbReference>
<dbReference type="GO" id="GO:0006436">
    <property type="term" value="P:tryptophanyl-tRNA aminoacylation"/>
    <property type="evidence" value="ECO:0007669"/>
    <property type="project" value="InterPro"/>
</dbReference>
<dbReference type="PRINTS" id="PR01039">
    <property type="entry name" value="TRNASYNTHTRP"/>
</dbReference>
<dbReference type="FunFam" id="1.10.240.10:FF:000002">
    <property type="entry name" value="Tryptophan--tRNA ligase"/>
    <property type="match status" value="1"/>
</dbReference>
<dbReference type="CDD" id="cd00806">
    <property type="entry name" value="TrpRS_core"/>
    <property type="match status" value="1"/>
</dbReference>
<evidence type="ECO:0000256" key="1">
    <source>
        <dbReference type="ARBA" id="ARBA00004173"/>
    </source>
</evidence>
<dbReference type="NCBIfam" id="TIGR00233">
    <property type="entry name" value="trpS"/>
    <property type="match status" value="1"/>
</dbReference>
<dbReference type="InterPro" id="IPR001412">
    <property type="entry name" value="aa-tRNA-synth_I_CS"/>
</dbReference>
<dbReference type="InterPro" id="IPR002306">
    <property type="entry name" value="Trp-tRNA-ligase"/>
</dbReference>
<dbReference type="GO" id="GO:0048608">
    <property type="term" value="P:reproductive structure development"/>
    <property type="evidence" value="ECO:0007669"/>
    <property type="project" value="UniProtKB-ARBA"/>
</dbReference>
<evidence type="ECO:0000256" key="8">
    <source>
        <dbReference type="ARBA" id="ARBA00023146"/>
    </source>
</evidence>
<dbReference type="Proteomes" id="UP001324115">
    <property type="component" value="Unassembled WGS sequence"/>
</dbReference>
<dbReference type="InterPro" id="IPR014729">
    <property type="entry name" value="Rossmann-like_a/b/a_fold"/>
</dbReference>